<dbReference type="EMBL" id="WTUX01000019">
    <property type="protein sequence ID" value="MZR14674.1"/>
    <property type="molecule type" value="Genomic_DNA"/>
</dbReference>
<proteinExistence type="predicted"/>
<dbReference type="Proteomes" id="UP000467322">
    <property type="component" value="Unassembled WGS sequence"/>
</dbReference>
<dbReference type="Pfam" id="PF00561">
    <property type="entry name" value="Abhydrolase_1"/>
    <property type="match status" value="1"/>
</dbReference>
<keyword evidence="2" id="KW-0378">Hydrolase</keyword>
<dbReference type="AlphaFoldDB" id="A0A845MB22"/>
<dbReference type="Gene3D" id="3.40.50.1820">
    <property type="entry name" value="alpha/beta hydrolase"/>
    <property type="match status" value="1"/>
</dbReference>
<evidence type="ECO:0000259" key="1">
    <source>
        <dbReference type="Pfam" id="PF00561"/>
    </source>
</evidence>
<comment type="caution">
    <text evidence="2">The sequence shown here is derived from an EMBL/GenBank/DDBJ whole genome shotgun (WGS) entry which is preliminary data.</text>
</comment>
<name>A0A845MB22_9RHOB</name>
<evidence type="ECO:0000313" key="2">
    <source>
        <dbReference type="EMBL" id="MZR14674.1"/>
    </source>
</evidence>
<dbReference type="InterPro" id="IPR000073">
    <property type="entry name" value="AB_hydrolase_1"/>
</dbReference>
<gene>
    <name evidence="2" type="ORF">GQE99_16765</name>
</gene>
<keyword evidence="3" id="KW-1185">Reference proteome</keyword>
<dbReference type="InterPro" id="IPR050228">
    <property type="entry name" value="Carboxylesterase_BioH"/>
</dbReference>
<sequence>MSARSVYLPLLGHELHVMEWGDASNPLLVMWHGLARNGRDFDELARALADRYFVVCPDTIGRGLSTWSDAPEADYMLTHYARMAVAMFDHYGAAQAAWLGTSMGGQIGMTVAGDVAPERVSALIINDIGPVVPDAAIDRIVTYSADLPTFTRLTEAEAWLREVYLPFGPADDPFWRRMAESSIRRRGDGRLTLHYDPRIIAILDANRGAMELWETYDRISAPTHVIRGLTSDLLTENIADEMTRRGPKPEVTVYDDCGHAPSLTAPKDAAFVADVLERLHARTPAAH</sequence>
<evidence type="ECO:0000313" key="3">
    <source>
        <dbReference type="Proteomes" id="UP000467322"/>
    </source>
</evidence>
<dbReference type="SUPFAM" id="SSF53474">
    <property type="entry name" value="alpha/beta-Hydrolases"/>
    <property type="match status" value="1"/>
</dbReference>
<dbReference type="PANTHER" id="PTHR43194">
    <property type="entry name" value="HYDROLASE ALPHA/BETA FOLD FAMILY"/>
    <property type="match status" value="1"/>
</dbReference>
<reference evidence="2 3" key="1">
    <citation type="submission" date="2019-12" db="EMBL/GenBank/DDBJ databases">
        <title>Maritimibacter sp. nov. sp. isolated from sea sand.</title>
        <authorList>
            <person name="Kim J."/>
            <person name="Jeong S.E."/>
            <person name="Jung H.S."/>
            <person name="Jeon C.O."/>
        </authorList>
    </citation>
    <scope>NUCLEOTIDE SEQUENCE [LARGE SCALE GENOMIC DNA]</scope>
    <source>
        <strain evidence="2 3">DP07</strain>
    </source>
</reference>
<dbReference type="PANTHER" id="PTHR43194:SF2">
    <property type="entry name" value="PEROXISOMAL MEMBRANE PROTEIN LPX1"/>
    <property type="match status" value="1"/>
</dbReference>
<protein>
    <submittedName>
        <fullName evidence="2">Alpha/beta fold hydrolase</fullName>
    </submittedName>
</protein>
<feature type="domain" description="AB hydrolase-1" evidence="1">
    <location>
        <begin position="26"/>
        <end position="263"/>
    </location>
</feature>
<accession>A0A845MB22</accession>
<dbReference type="InterPro" id="IPR029058">
    <property type="entry name" value="AB_hydrolase_fold"/>
</dbReference>
<organism evidence="2 3">
    <name type="scientific">Maritimibacter harenae</name>
    <dbReference type="NCBI Taxonomy" id="2606218"/>
    <lineage>
        <taxon>Bacteria</taxon>
        <taxon>Pseudomonadati</taxon>
        <taxon>Pseudomonadota</taxon>
        <taxon>Alphaproteobacteria</taxon>
        <taxon>Rhodobacterales</taxon>
        <taxon>Roseobacteraceae</taxon>
        <taxon>Maritimibacter</taxon>
    </lineage>
</organism>
<dbReference type="RefSeq" id="WP_161352776.1">
    <property type="nucleotide sequence ID" value="NZ_WTUX01000019.1"/>
</dbReference>
<dbReference type="GO" id="GO:0016787">
    <property type="term" value="F:hydrolase activity"/>
    <property type="evidence" value="ECO:0007669"/>
    <property type="project" value="UniProtKB-KW"/>
</dbReference>